<keyword evidence="5 10" id="KW-0443">Lipid metabolism</keyword>
<evidence type="ECO:0000256" key="2">
    <source>
        <dbReference type="ARBA" id="ARBA00022490"/>
    </source>
</evidence>
<dbReference type="NCBIfam" id="TIGR00182">
    <property type="entry name" value="plsX"/>
    <property type="match status" value="1"/>
</dbReference>
<dbReference type="EC" id="2.3.1.274" evidence="8 10"/>
<keyword evidence="4 10" id="KW-0808">Transferase</keyword>
<dbReference type="GO" id="GO:0008654">
    <property type="term" value="P:phospholipid biosynthetic process"/>
    <property type="evidence" value="ECO:0007669"/>
    <property type="project" value="UniProtKB-KW"/>
</dbReference>
<keyword evidence="3 10" id="KW-0444">Lipid biosynthesis</keyword>
<dbReference type="GO" id="GO:0005737">
    <property type="term" value="C:cytoplasm"/>
    <property type="evidence" value="ECO:0007669"/>
    <property type="project" value="UniProtKB-SubCell"/>
</dbReference>
<evidence type="ECO:0000256" key="6">
    <source>
        <dbReference type="ARBA" id="ARBA00023209"/>
    </source>
</evidence>
<evidence type="ECO:0000256" key="9">
    <source>
        <dbReference type="ARBA" id="ARBA00046608"/>
    </source>
</evidence>
<sequence>MKVAVDAMGGDHAPGEVVQGALDAARELGVEVILVGPPEVVEAELRRRRPRPPGVEVAPAAEVISPHDPPVQAVRQKRDSSLVVGMRLVREGRADAFLSAGPTGALLAAGIFVLGRLEGVDRPAYGTLLPTRSGRPVLVLDVGANVDNRPEHLVQFGIMGSVYAEAVLGRPRPSVALLANGTEAEKGNAVTRAAYQGLSQAPEVNFRGYIEARDLPEGQVDVVVCDGFVGNVVLKLYEGLGLTLFGMVRDALTSTFRARLGALLARPALVSLRRRLDWEEVGGAPLLGVAAPVIKCHGASRARAVASGLRVVHEFVSRGAVERMRARLSAAPRN</sequence>
<proteinExistence type="inferred from homology"/>
<keyword evidence="6 10" id="KW-0594">Phospholipid biosynthesis</keyword>
<dbReference type="GO" id="GO:0043811">
    <property type="term" value="F:phosphate:acyl-[acyl carrier protein] acyltransferase activity"/>
    <property type="evidence" value="ECO:0007669"/>
    <property type="project" value="UniProtKB-UniRule"/>
</dbReference>
<dbReference type="AlphaFoldDB" id="A0AA35G630"/>
<gene>
    <name evidence="10" type="primary">plsX</name>
    <name evidence="11" type="ORF">caldi_17060</name>
</gene>
<dbReference type="KEGG" id="cmic:caldi_17060"/>
<evidence type="ECO:0000256" key="1">
    <source>
        <dbReference type="ARBA" id="ARBA00001232"/>
    </source>
</evidence>
<evidence type="ECO:0000256" key="7">
    <source>
        <dbReference type="ARBA" id="ARBA00023264"/>
    </source>
</evidence>
<protein>
    <recommendedName>
        <fullName evidence="8 10">Phosphate acyltransferase</fullName>
        <ecNumber evidence="8 10">2.3.1.274</ecNumber>
    </recommendedName>
    <alternativeName>
        <fullName evidence="10">Acyl-ACP phosphotransacylase</fullName>
    </alternativeName>
    <alternativeName>
        <fullName evidence="10">Acyl-[acyl-carrier-protein]--phosphate acyltransferase</fullName>
    </alternativeName>
    <alternativeName>
        <fullName evidence="10">Phosphate-acyl-ACP acyltransferase</fullName>
    </alternativeName>
</protein>
<reference evidence="11" key="1">
    <citation type="submission" date="2022-03" db="EMBL/GenBank/DDBJ databases">
        <title>Complete genome sequence of Caldinitratiruptor microaerophilus.</title>
        <authorList>
            <person name="Mukaiyama R."/>
            <person name="Nishiyama T."/>
            <person name="Ueda K."/>
        </authorList>
    </citation>
    <scope>NUCLEOTIDE SEQUENCE</scope>
    <source>
        <strain evidence="11">JCM 16183</strain>
    </source>
</reference>
<evidence type="ECO:0000256" key="5">
    <source>
        <dbReference type="ARBA" id="ARBA00023098"/>
    </source>
</evidence>
<evidence type="ECO:0000313" key="12">
    <source>
        <dbReference type="Proteomes" id="UP001163687"/>
    </source>
</evidence>
<name>A0AA35G630_9FIRM</name>
<evidence type="ECO:0000256" key="4">
    <source>
        <dbReference type="ARBA" id="ARBA00022679"/>
    </source>
</evidence>
<dbReference type="InterPro" id="IPR012281">
    <property type="entry name" value="Phospholipid_synth_PlsX-like"/>
</dbReference>
<dbReference type="HAMAP" id="MF_00019">
    <property type="entry name" value="PlsX"/>
    <property type="match status" value="1"/>
</dbReference>
<dbReference type="EMBL" id="AP025628">
    <property type="protein sequence ID" value="BDG60616.1"/>
    <property type="molecule type" value="Genomic_DNA"/>
</dbReference>
<evidence type="ECO:0000256" key="10">
    <source>
        <dbReference type="HAMAP-Rule" id="MF_00019"/>
    </source>
</evidence>
<dbReference type="InterPro" id="IPR003664">
    <property type="entry name" value="FA_synthesis"/>
</dbReference>
<dbReference type="Pfam" id="PF02504">
    <property type="entry name" value="FA_synthesis"/>
    <property type="match status" value="1"/>
</dbReference>
<accession>A0AA35G630</accession>
<comment type="similarity">
    <text evidence="10">Belongs to the PlsX family.</text>
</comment>
<dbReference type="PIRSF" id="PIRSF002465">
    <property type="entry name" value="Phsphlp_syn_PlsX"/>
    <property type="match status" value="1"/>
</dbReference>
<dbReference type="Gene3D" id="3.40.718.10">
    <property type="entry name" value="Isopropylmalate Dehydrogenase"/>
    <property type="match status" value="1"/>
</dbReference>
<dbReference type="RefSeq" id="WP_406568111.1">
    <property type="nucleotide sequence ID" value="NZ_AP025628.1"/>
</dbReference>
<comment type="subunit">
    <text evidence="9 10">Homodimer. Probably interacts with PlsY.</text>
</comment>
<comment type="function">
    <text evidence="10">Catalyzes the reversible formation of acyl-phosphate (acyl-PO(4)) from acyl-[acyl-carrier-protein] (acyl-ACP). This enzyme utilizes acyl-ACP as fatty acyl donor, but not acyl-CoA.</text>
</comment>
<dbReference type="PANTHER" id="PTHR30100:SF1">
    <property type="entry name" value="PHOSPHATE ACYLTRANSFERASE"/>
    <property type="match status" value="1"/>
</dbReference>
<keyword evidence="7 10" id="KW-1208">Phospholipid metabolism</keyword>
<evidence type="ECO:0000256" key="3">
    <source>
        <dbReference type="ARBA" id="ARBA00022516"/>
    </source>
</evidence>
<keyword evidence="11" id="KW-0012">Acyltransferase</keyword>
<dbReference type="SUPFAM" id="SSF53659">
    <property type="entry name" value="Isocitrate/Isopropylmalate dehydrogenase-like"/>
    <property type="match status" value="1"/>
</dbReference>
<comment type="pathway">
    <text evidence="10">Lipid metabolism; phospholipid metabolism.</text>
</comment>
<dbReference type="GO" id="GO:0006633">
    <property type="term" value="P:fatty acid biosynthetic process"/>
    <property type="evidence" value="ECO:0007669"/>
    <property type="project" value="UniProtKB-UniRule"/>
</dbReference>
<dbReference type="Proteomes" id="UP001163687">
    <property type="component" value="Chromosome"/>
</dbReference>
<keyword evidence="2 10" id="KW-0963">Cytoplasm</keyword>
<dbReference type="PANTHER" id="PTHR30100">
    <property type="entry name" value="FATTY ACID/PHOSPHOLIPID SYNTHESIS PROTEIN PLSX"/>
    <property type="match status" value="1"/>
</dbReference>
<evidence type="ECO:0000313" key="11">
    <source>
        <dbReference type="EMBL" id="BDG60616.1"/>
    </source>
</evidence>
<evidence type="ECO:0000256" key="8">
    <source>
        <dbReference type="ARBA" id="ARBA00024069"/>
    </source>
</evidence>
<keyword evidence="12" id="KW-1185">Reference proteome</keyword>
<comment type="catalytic activity">
    <reaction evidence="1 10">
        <text>a fatty acyl-[ACP] + phosphate = an acyl phosphate + holo-[ACP]</text>
        <dbReference type="Rhea" id="RHEA:42292"/>
        <dbReference type="Rhea" id="RHEA-COMP:9685"/>
        <dbReference type="Rhea" id="RHEA-COMP:14125"/>
        <dbReference type="ChEBI" id="CHEBI:43474"/>
        <dbReference type="ChEBI" id="CHEBI:59918"/>
        <dbReference type="ChEBI" id="CHEBI:64479"/>
        <dbReference type="ChEBI" id="CHEBI:138651"/>
        <dbReference type="EC" id="2.3.1.274"/>
    </reaction>
</comment>
<organism evidence="11 12">
    <name type="scientific">Caldinitratiruptor microaerophilus</name>
    <dbReference type="NCBI Taxonomy" id="671077"/>
    <lineage>
        <taxon>Bacteria</taxon>
        <taxon>Bacillati</taxon>
        <taxon>Bacillota</taxon>
        <taxon>Clostridia</taxon>
        <taxon>Eubacteriales</taxon>
        <taxon>Symbiobacteriaceae</taxon>
        <taxon>Caldinitratiruptor</taxon>
    </lineage>
</organism>
<comment type="subcellular location">
    <subcellularLocation>
        <location evidence="10">Cytoplasm</location>
    </subcellularLocation>
    <text evidence="10">Associated with the membrane possibly through PlsY.</text>
</comment>